<dbReference type="GO" id="GO:0007035">
    <property type="term" value="P:vacuolar acidification"/>
    <property type="evidence" value="ECO:0007669"/>
    <property type="project" value="TreeGrafter"/>
</dbReference>
<evidence type="ECO:0000313" key="1">
    <source>
        <dbReference type="EMBL" id="KAJ9586652.1"/>
    </source>
</evidence>
<dbReference type="Proteomes" id="UP001233999">
    <property type="component" value="Unassembled WGS sequence"/>
</dbReference>
<dbReference type="Gene3D" id="2.130.10.10">
    <property type="entry name" value="YVTN repeat-like/Quinoprotein amine dehydrogenase"/>
    <property type="match status" value="1"/>
</dbReference>
<keyword evidence="2" id="KW-1185">Reference proteome</keyword>
<dbReference type="GO" id="GO:0043291">
    <property type="term" value="C:RAVE complex"/>
    <property type="evidence" value="ECO:0007669"/>
    <property type="project" value="TreeGrafter"/>
</dbReference>
<dbReference type="Pfam" id="PF00400">
    <property type="entry name" value="WD40"/>
    <property type="match status" value="1"/>
</dbReference>
<sequence>MDTDHRAYAAGCNIVILASSFERVQIIPGAWHNYIRISCVDCSTDTGKIAAAYENQVCIYEPTPLIHNNSTHHLDYRWVQTGSLQTESHISSLSWNLEGTRLLTGGEILQLWFQHVSNTEDDSETAPGPTVTFEIGEDTQPQHQEEEDRGWECVWSCHTATPVFHMSFSPDGTLFATAGKSDRLVKIWFENKQFVLV</sequence>
<evidence type="ECO:0008006" key="3">
    <source>
        <dbReference type="Google" id="ProtNLM"/>
    </source>
</evidence>
<dbReference type="SMART" id="SM00320">
    <property type="entry name" value="WD40"/>
    <property type="match status" value="3"/>
</dbReference>
<dbReference type="EMBL" id="JASPKZ010006855">
    <property type="protein sequence ID" value="KAJ9586652.1"/>
    <property type="molecule type" value="Genomic_DNA"/>
</dbReference>
<dbReference type="AlphaFoldDB" id="A0AAD7ZV21"/>
<evidence type="ECO:0000313" key="2">
    <source>
        <dbReference type="Proteomes" id="UP001233999"/>
    </source>
</evidence>
<dbReference type="PANTHER" id="PTHR13950">
    <property type="entry name" value="RABCONNECTIN-RELATED"/>
    <property type="match status" value="1"/>
</dbReference>
<reference evidence="1" key="1">
    <citation type="journal article" date="2023" name="IScience">
        <title>Live-bearing cockroach genome reveals convergent evolutionary mechanisms linked to viviparity in insects and beyond.</title>
        <authorList>
            <person name="Fouks B."/>
            <person name="Harrison M.C."/>
            <person name="Mikhailova A.A."/>
            <person name="Marchal E."/>
            <person name="English S."/>
            <person name="Carruthers M."/>
            <person name="Jennings E.C."/>
            <person name="Chiamaka E.L."/>
            <person name="Frigard R.A."/>
            <person name="Pippel M."/>
            <person name="Attardo G.M."/>
            <person name="Benoit J.B."/>
            <person name="Bornberg-Bauer E."/>
            <person name="Tobe S.S."/>
        </authorList>
    </citation>
    <scope>NUCLEOTIDE SEQUENCE</scope>
    <source>
        <strain evidence="1">Stay&amp;Tobe</strain>
    </source>
</reference>
<organism evidence="1 2">
    <name type="scientific">Diploptera punctata</name>
    <name type="common">Pacific beetle cockroach</name>
    <dbReference type="NCBI Taxonomy" id="6984"/>
    <lineage>
        <taxon>Eukaryota</taxon>
        <taxon>Metazoa</taxon>
        <taxon>Ecdysozoa</taxon>
        <taxon>Arthropoda</taxon>
        <taxon>Hexapoda</taxon>
        <taxon>Insecta</taxon>
        <taxon>Pterygota</taxon>
        <taxon>Neoptera</taxon>
        <taxon>Polyneoptera</taxon>
        <taxon>Dictyoptera</taxon>
        <taxon>Blattodea</taxon>
        <taxon>Blaberoidea</taxon>
        <taxon>Blaberidae</taxon>
        <taxon>Diplopterinae</taxon>
        <taxon>Diploptera</taxon>
    </lineage>
</organism>
<accession>A0AAD7ZV21</accession>
<gene>
    <name evidence="1" type="ORF">L9F63_019754</name>
</gene>
<proteinExistence type="predicted"/>
<dbReference type="SUPFAM" id="SSF50978">
    <property type="entry name" value="WD40 repeat-like"/>
    <property type="match status" value="1"/>
</dbReference>
<comment type="caution">
    <text evidence="1">The sequence shown here is derived from an EMBL/GenBank/DDBJ whole genome shotgun (WGS) entry which is preliminary data.</text>
</comment>
<name>A0AAD7ZV21_DIPPU</name>
<dbReference type="InterPro" id="IPR015943">
    <property type="entry name" value="WD40/YVTN_repeat-like_dom_sf"/>
</dbReference>
<reference evidence="1" key="2">
    <citation type="submission" date="2023-05" db="EMBL/GenBank/DDBJ databases">
        <authorList>
            <person name="Fouks B."/>
        </authorList>
    </citation>
    <scope>NUCLEOTIDE SEQUENCE</scope>
    <source>
        <strain evidence="1">Stay&amp;Tobe</strain>
        <tissue evidence="1">Testes</tissue>
    </source>
</reference>
<dbReference type="InterPro" id="IPR036322">
    <property type="entry name" value="WD40_repeat_dom_sf"/>
</dbReference>
<dbReference type="PANTHER" id="PTHR13950:SF9">
    <property type="entry name" value="RABCONNECTIN-3A"/>
    <property type="match status" value="1"/>
</dbReference>
<protein>
    <recommendedName>
        <fullName evidence="3">DmX-like protein 2</fullName>
    </recommendedName>
</protein>
<feature type="non-terminal residue" evidence="1">
    <location>
        <position position="1"/>
    </location>
</feature>
<dbReference type="InterPro" id="IPR001680">
    <property type="entry name" value="WD40_rpt"/>
</dbReference>
<dbReference type="InterPro" id="IPR052208">
    <property type="entry name" value="DmX-like/RAVE_component"/>
</dbReference>